<dbReference type="AlphaFoldDB" id="A0A1I1PR81"/>
<keyword evidence="2" id="KW-1185">Reference proteome</keyword>
<evidence type="ECO:0000313" key="2">
    <source>
        <dbReference type="Proteomes" id="UP000199207"/>
    </source>
</evidence>
<sequence>MVFSTLIHWLVAAREQITEEQAREAVQWVSDTLRVAQDDLVYAAGLIGHPDAPPVTLNEGMEHYGENPLTFVLYMLLLSGALVATVGDGNPDWLRQFDLAG</sequence>
<evidence type="ECO:0000313" key="1">
    <source>
        <dbReference type="EMBL" id="SFD12336.1"/>
    </source>
</evidence>
<gene>
    <name evidence="1" type="ORF">SAMN05421773_1105</name>
</gene>
<reference evidence="1 2" key="1">
    <citation type="submission" date="2016-10" db="EMBL/GenBank/DDBJ databases">
        <authorList>
            <person name="de Groot N.N."/>
        </authorList>
    </citation>
    <scope>NUCLEOTIDE SEQUENCE [LARGE SCALE GENOMIC DNA]</scope>
    <source>
        <strain evidence="1 2">CGMCC 4.5739</strain>
    </source>
</reference>
<proteinExistence type="predicted"/>
<accession>A0A1I1PR81</accession>
<dbReference type="Proteomes" id="UP000199207">
    <property type="component" value="Unassembled WGS sequence"/>
</dbReference>
<protein>
    <submittedName>
        <fullName evidence="1">Uncharacterized protein</fullName>
    </submittedName>
</protein>
<name>A0A1I1PR81_9ACTN</name>
<organism evidence="1 2">
    <name type="scientific">Streptomyces aidingensis</name>
    <dbReference type="NCBI Taxonomy" id="910347"/>
    <lineage>
        <taxon>Bacteria</taxon>
        <taxon>Bacillati</taxon>
        <taxon>Actinomycetota</taxon>
        <taxon>Actinomycetes</taxon>
        <taxon>Kitasatosporales</taxon>
        <taxon>Streptomycetaceae</taxon>
        <taxon>Streptomyces</taxon>
    </lineage>
</organism>
<dbReference type="EMBL" id="FOLM01000010">
    <property type="protein sequence ID" value="SFD12336.1"/>
    <property type="molecule type" value="Genomic_DNA"/>
</dbReference>